<dbReference type="CDD" id="cd06261">
    <property type="entry name" value="TM_PBP2"/>
    <property type="match status" value="1"/>
</dbReference>
<evidence type="ECO:0000256" key="6">
    <source>
        <dbReference type="ARBA" id="ARBA00023136"/>
    </source>
</evidence>
<keyword evidence="6 7" id="KW-0472">Membrane</keyword>
<feature type="domain" description="ABC transmembrane type-1" evidence="8">
    <location>
        <begin position="74"/>
        <end position="254"/>
    </location>
</feature>
<evidence type="ECO:0000256" key="3">
    <source>
        <dbReference type="ARBA" id="ARBA00022475"/>
    </source>
</evidence>
<keyword evidence="4 7" id="KW-0812">Transmembrane</keyword>
<protein>
    <recommendedName>
        <fullName evidence="8">ABC transmembrane type-1 domain-containing protein</fullName>
    </recommendedName>
</protein>
<feature type="transmembrane region" description="Helical" evidence="7">
    <location>
        <begin position="183"/>
        <end position="204"/>
    </location>
</feature>
<proteinExistence type="inferred from homology"/>
<dbReference type="HOGENOM" id="CLU_046113_4_2_9"/>
<evidence type="ECO:0000313" key="10">
    <source>
        <dbReference type="Proteomes" id="UP000007969"/>
    </source>
</evidence>
<dbReference type="GO" id="GO:0055085">
    <property type="term" value="P:transmembrane transport"/>
    <property type="evidence" value="ECO:0007669"/>
    <property type="project" value="InterPro"/>
</dbReference>
<feature type="transmembrane region" description="Helical" evidence="7">
    <location>
        <begin position="24"/>
        <end position="45"/>
    </location>
</feature>
<accession>B9E3T5</accession>
<dbReference type="PANTHER" id="PTHR30151:SF0">
    <property type="entry name" value="ABC TRANSPORTER PERMEASE PROTEIN MJ0413-RELATED"/>
    <property type="match status" value="1"/>
</dbReference>
<evidence type="ECO:0000256" key="4">
    <source>
        <dbReference type="ARBA" id="ARBA00022692"/>
    </source>
</evidence>
<name>B9E3T5_CLOK1</name>
<dbReference type="GO" id="GO:0005886">
    <property type="term" value="C:plasma membrane"/>
    <property type="evidence" value="ECO:0007669"/>
    <property type="project" value="UniProtKB-SubCell"/>
</dbReference>
<organism evidence="9 10">
    <name type="scientific">Clostridium kluyveri (strain NBRC 12016)</name>
    <dbReference type="NCBI Taxonomy" id="583346"/>
    <lineage>
        <taxon>Bacteria</taxon>
        <taxon>Bacillati</taxon>
        <taxon>Bacillota</taxon>
        <taxon>Clostridia</taxon>
        <taxon>Eubacteriales</taxon>
        <taxon>Clostridiaceae</taxon>
        <taxon>Clostridium</taxon>
    </lineage>
</organism>
<dbReference type="EMBL" id="AP009049">
    <property type="protein sequence ID" value="BAH07160.1"/>
    <property type="molecule type" value="Genomic_DNA"/>
</dbReference>
<feature type="transmembrane region" description="Helical" evidence="7">
    <location>
        <begin position="138"/>
        <end position="158"/>
    </location>
</feature>
<evidence type="ECO:0000256" key="1">
    <source>
        <dbReference type="ARBA" id="ARBA00004651"/>
    </source>
</evidence>
<dbReference type="AlphaFoldDB" id="B9E3T5"/>
<feature type="transmembrane region" description="Helical" evidence="7">
    <location>
        <begin position="78"/>
        <end position="100"/>
    </location>
</feature>
<feature type="transmembrane region" description="Helical" evidence="7">
    <location>
        <begin position="236"/>
        <end position="254"/>
    </location>
</feature>
<keyword evidence="2 7" id="KW-0813">Transport</keyword>
<dbReference type="Gene3D" id="1.10.3720.10">
    <property type="entry name" value="MetI-like"/>
    <property type="match status" value="1"/>
</dbReference>
<evidence type="ECO:0000256" key="2">
    <source>
        <dbReference type="ARBA" id="ARBA00022448"/>
    </source>
</evidence>
<dbReference type="InterPro" id="IPR000515">
    <property type="entry name" value="MetI-like"/>
</dbReference>
<evidence type="ECO:0000313" key="9">
    <source>
        <dbReference type="EMBL" id="BAH07160.1"/>
    </source>
</evidence>
<evidence type="ECO:0000256" key="7">
    <source>
        <dbReference type="RuleBase" id="RU363032"/>
    </source>
</evidence>
<dbReference type="PROSITE" id="PS50928">
    <property type="entry name" value="ABC_TM1"/>
    <property type="match status" value="1"/>
</dbReference>
<dbReference type="Pfam" id="PF00528">
    <property type="entry name" value="BPD_transp_1"/>
    <property type="match status" value="1"/>
</dbReference>
<dbReference type="InterPro" id="IPR035906">
    <property type="entry name" value="MetI-like_sf"/>
</dbReference>
<dbReference type="Proteomes" id="UP000007969">
    <property type="component" value="Chromosome"/>
</dbReference>
<feature type="transmembrane region" description="Helical" evidence="7">
    <location>
        <begin position="112"/>
        <end position="132"/>
    </location>
</feature>
<comment type="subcellular location">
    <subcellularLocation>
        <location evidence="1 7">Cell membrane</location>
        <topology evidence="1 7">Multi-pass membrane protein</topology>
    </subcellularLocation>
</comment>
<comment type="similarity">
    <text evidence="7">Belongs to the binding-protein-dependent transport system permease family.</text>
</comment>
<sequence>MKMIQSPLEEQFQMKTSITAETKIIKKIGILIFWILIWHVCSVFINEELLLPSPFQVLKSLVLLMGKFYFWKSVLSSVIRVIIGILLSVIIGIVFGLTAGLNKFVEELLEPVVITVKATPVISIIIIALVWFNSSNVVIFTAILICFPIVYTNVLQGIKSIDKSLIQMANVFKVKRKYVLKDIYLPSIKNYIVSGILMCMGIGWKVSVASEVLSIPRYSIGLNLLSAKTTLETAELFAWTIVVVILSFMFEKVFKYYLQR</sequence>
<keyword evidence="3" id="KW-1003">Cell membrane</keyword>
<reference evidence="10" key="1">
    <citation type="submission" date="2005-09" db="EMBL/GenBank/DDBJ databases">
        <title>Complete genome sequence of Clostridium kluyveri and comparative genomics of Clostridia species.</title>
        <authorList>
            <person name="Inui M."/>
            <person name="Nonaka H."/>
            <person name="Shinoda Y."/>
            <person name="Ikenaga Y."/>
            <person name="Abe M."/>
            <person name="Naito K."/>
            <person name="Vertes A.A."/>
            <person name="Yukawa H."/>
        </authorList>
    </citation>
    <scope>NUCLEOTIDE SEQUENCE [LARGE SCALE GENOMIC DNA]</scope>
    <source>
        <strain evidence="10">NBRC 12016</strain>
    </source>
</reference>
<gene>
    <name evidence="9" type="ordered locus">CKR_2109</name>
</gene>
<evidence type="ECO:0000259" key="8">
    <source>
        <dbReference type="PROSITE" id="PS50928"/>
    </source>
</evidence>
<keyword evidence="5 7" id="KW-1133">Transmembrane helix</keyword>
<evidence type="ECO:0000256" key="5">
    <source>
        <dbReference type="ARBA" id="ARBA00022989"/>
    </source>
</evidence>
<dbReference type="KEGG" id="ckr:CKR_2109"/>
<dbReference type="SUPFAM" id="SSF161098">
    <property type="entry name" value="MetI-like"/>
    <property type="match status" value="1"/>
</dbReference>
<dbReference type="PANTHER" id="PTHR30151">
    <property type="entry name" value="ALKANE SULFONATE ABC TRANSPORTER-RELATED, MEMBRANE SUBUNIT"/>
    <property type="match status" value="1"/>
</dbReference>